<dbReference type="GO" id="GO:0005634">
    <property type="term" value="C:nucleus"/>
    <property type="evidence" value="ECO:0007669"/>
    <property type="project" value="UniProtKB-SubCell"/>
</dbReference>
<evidence type="ECO:0000256" key="6">
    <source>
        <dbReference type="ARBA" id="ARBA00023117"/>
    </source>
</evidence>
<dbReference type="SUPFAM" id="SSF57903">
    <property type="entry name" value="FYVE/PHD zinc finger"/>
    <property type="match status" value="1"/>
</dbReference>
<feature type="region of interest" description="Disordered" evidence="10">
    <location>
        <begin position="185"/>
        <end position="216"/>
    </location>
</feature>
<dbReference type="PROSITE" id="PS50014">
    <property type="entry name" value="BROMODOMAIN_2"/>
    <property type="match status" value="1"/>
</dbReference>
<evidence type="ECO:0000256" key="8">
    <source>
        <dbReference type="PROSITE-ProRule" id="PRU00035"/>
    </source>
</evidence>
<keyword evidence="2" id="KW-0479">Metal-binding</keyword>
<dbReference type="Proteomes" id="UP001557470">
    <property type="component" value="Unassembled WGS sequence"/>
</dbReference>
<proteinExistence type="predicted"/>
<dbReference type="InterPro" id="IPR001965">
    <property type="entry name" value="Znf_PHD"/>
</dbReference>
<evidence type="ECO:0000259" key="12">
    <source>
        <dbReference type="PROSITE" id="PS50016"/>
    </source>
</evidence>
<name>A0ABD0WDJ7_UMBPY</name>
<dbReference type="InterPro" id="IPR001487">
    <property type="entry name" value="Bromodomain"/>
</dbReference>
<dbReference type="FunFam" id="3.30.40.10:FF:000123">
    <property type="entry name" value="E3 ubiquitin-protein ligase TRIM33"/>
    <property type="match status" value="1"/>
</dbReference>
<evidence type="ECO:0000259" key="11">
    <source>
        <dbReference type="PROSITE" id="PS50014"/>
    </source>
</evidence>
<evidence type="ECO:0000256" key="2">
    <source>
        <dbReference type="ARBA" id="ARBA00022723"/>
    </source>
</evidence>
<dbReference type="Gene3D" id="1.20.920.10">
    <property type="entry name" value="Bromodomain-like"/>
    <property type="match status" value="1"/>
</dbReference>
<feature type="compositionally biased region" description="Polar residues" evidence="10">
    <location>
        <begin position="189"/>
        <end position="202"/>
    </location>
</feature>
<dbReference type="PRINTS" id="PR00503">
    <property type="entry name" value="BROMODOMAIN"/>
</dbReference>
<evidence type="ECO:0000256" key="7">
    <source>
        <dbReference type="ARBA" id="ARBA00023242"/>
    </source>
</evidence>
<keyword evidence="5" id="KW-0175">Coiled coil</keyword>
<evidence type="ECO:0000256" key="5">
    <source>
        <dbReference type="ARBA" id="ARBA00023054"/>
    </source>
</evidence>
<keyword evidence="6 8" id="KW-0103">Bromodomain</keyword>
<evidence type="ECO:0000256" key="9">
    <source>
        <dbReference type="PROSITE-ProRule" id="PRU00146"/>
    </source>
</evidence>
<dbReference type="AlphaFoldDB" id="A0ABD0WDJ7"/>
<evidence type="ECO:0000256" key="4">
    <source>
        <dbReference type="ARBA" id="ARBA00022833"/>
    </source>
</evidence>
<accession>A0ABD0WDJ7</accession>
<dbReference type="InterPro" id="IPR013083">
    <property type="entry name" value="Znf_RING/FYVE/PHD"/>
</dbReference>
<dbReference type="SMART" id="SM00249">
    <property type="entry name" value="PHD"/>
    <property type="match status" value="1"/>
</dbReference>
<dbReference type="InterPro" id="IPR019787">
    <property type="entry name" value="Znf_PHD-finger"/>
</dbReference>
<dbReference type="PROSITE" id="PS50016">
    <property type="entry name" value="ZF_PHD_2"/>
    <property type="match status" value="1"/>
</dbReference>
<dbReference type="GO" id="GO:0008270">
    <property type="term" value="F:zinc ion binding"/>
    <property type="evidence" value="ECO:0007669"/>
    <property type="project" value="UniProtKB-KW"/>
</dbReference>
<keyword evidence="3 9" id="KW-0863">Zinc-finger</keyword>
<keyword evidence="7" id="KW-0539">Nucleus</keyword>
<keyword evidence="4" id="KW-0862">Zinc</keyword>
<dbReference type="SMART" id="SM00297">
    <property type="entry name" value="BROMO"/>
    <property type="match status" value="1"/>
</dbReference>
<dbReference type="Pfam" id="PF00439">
    <property type="entry name" value="Bromodomain"/>
    <property type="match status" value="1"/>
</dbReference>
<dbReference type="CDD" id="cd05502">
    <property type="entry name" value="Bromo_tif1_like"/>
    <property type="match status" value="1"/>
</dbReference>
<comment type="caution">
    <text evidence="13">The sequence shown here is derived from an EMBL/GenBank/DDBJ whole genome shotgun (WGS) entry which is preliminary data.</text>
</comment>
<dbReference type="InterPro" id="IPR036427">
    <property type="entry name" value="Bromodomain-like_sf"/>
</dbReference>
<dbReference type="SUPFAM" id="SSF47370">
    <property type="entry name" value="Bromodomain"/>
    <property type="match status" value="1"/>
</dbReference>
<gene>
    <name evidence="13" type="ORF">UPYG_G00260530</name>
</gene>
<feature type="region of interest" description="Disordered" evidence="10">
    <location>
        <begin position="28"/>
        <end position="51"/>
    </location>
</feature>
<dbReference type="InterPro" id="IPR011011">
    <property type="entry name" value="Znf_FYVE_PHD"/>
</dbReference>
<dbReference type="EMBL" id="JAGEUA010000008">
    <property type="protein sequence ID" value="KAL0967973.1"/>
    <property type="molecule type" value="Genomic_DNA"/>
</dbReference>
<sequence>MAAAARRRHGNMPQRRATLLTRGYQSSVAKQVTTTAPERPPIGTSRTTGPDLLGRRQLCGIEMGPGWTFLCKAKMAPSSPEQPTTPTTVCETIPDIQRLVHNRKNNKADGNDKTKAALLKKIRIPPEAQRILGHLCVATVRLERLRIKMNSGQSVSLAMVLPQLTLSCPPHSELLTQDAASAKVMNPEKQVQQTVSSLSMPQSSGSREEESTESEPWALVHELELSPEQPGNKESPAGVESEDFCAVCLNGGDLLCCDGCPKVYHLSCHIPPLVGFPLGDWVCTLCRSDREPEVNYDCESERASTDHHGVVTPYTLSSLDQRRCEKLTLLLSSHILSAPFQEPVSPLARHYYQIIKRPIDLSVIRKKLDHRNTLHYFTAEQFVDDVRLMFRNCATFNYPDSEVAHAGRNLDVFFRSKLREIFPNRTFPTKFHDRADRTSLTWLNRKRRDYHRKKGSHFLDRRHHHF</sequence>
<organism evidence="13 14">
    <name type="scientific">Umbra pygmaea</name>
    <name type="common">Eastern mudminnow</name>
    <dbReference type="NCBI Taxonomy" id="75934"/>
    <lineage>
        <taxon>Eukaryota</taxon>
        <taxon>Metazoa</taxon>
        <taxon>Chordata</taxon>
        <taxon>Craniata</taxon>
        <taxon>Vertebrata</taxon>
        <taxon>Euteleostomi</taxon>
        <taxon>Actinopterygii</taxon>
        <taxon>Neopterygii</taxon>
        <taxon>Teleostei</taxon>
        <taxon>Protacanthopterygii</taxon>
        <taxon>Esociformes</taxon>
        <taxon>Umbridae</taxon>
        <taxon>Umbra</taxon>
    </lineage>
</organism>
<comment type="subcellular location">
    <subcellularLocation>
        <location evidence="1">Nucleus</location>
    </subcellularLocation>
</comment>
<reference evidence="13 14" key="1">
    <citation type="submission" date="2024-06" db="EMBL/GenBank/DDBJ databases">
        <authorList>
            <person name="Pan Q."/>
            <person name="Wen M."/>
            <person name="Jouanno E."/>
            <person name="Zahm M."/>
            <person name="Klopp C."/>
            <person name="Cabau C."/>
            <person name="Louis A."/>
            <person name="Berthelot C."/>
            <person name="Parey E."/>
            <person name="Roest Crollius H."/>
            <person name="Montfort J."/>
            <person name="Robinson-Rechavi M."/>
            <person name="Bouchez O."/>
            <person name="Lampietro C."/>
            <person name="Lopez Roques C."/>
            <person name="Donnadieu C."/>
            <person name="Postlethwait J."/>
            <person name="Bobe J."/>
            <person name="Verreycken H."/>
            <person name="Guiguen Y."/>
        </authorList>
    </citation>
    <scope>NUCLEOTIDE SEQUENCE [LARGE SCALE GENOMIC DNA]</scope>
    <source>
        <strain evidence="13">Up_M1</strain>
        <tissue evidence="13">Testis</tissue>
    </source>
</reference>
<dbReference type="Pfam" id="PF00628">
    <property type="entry name" value="PHD"/>
    <property type="match status" value="1"/>
</dbReference>
<evidence type="ECO:0000256" key="10">
    <source>
        <dbReference type="SAM" id="MobiDB-lite"/>
    </source>
</evidence>
<dbReference type="Gene3D" id="3.30.40.10">
    <property type="entry name" value="Zinc/RING finger domain, C3HC4 (zinc finger)"/>
    <property type="match status" value="1"/>
</dbReference>
<feature type="domain" description="Bromo" evidence="11">
    <location>
        <begin position="332"/>
        <end position="404"/>
    </location>
</feature>
<evidence type="ECO:0000256" key="3">
    <source>
        <dbReference type="ARBA" id="ARBA00022771"/>
    </source>
</evidence>
<dbReference type="PANTHER" id="PTHR45915:SF7">
    <property type="entry name" value="TRIPARTITE MOTIF-CONTAINING PROTEIN 66"/>
    <property type="match status" value="1"/>
</dbReference>
<feature type="domain" description="PHD-type" evidence="12">
    <location>
        <begin position="242"/>
        <end position="289"/>
    </location>
</feature>
<evidence type="ECO:0000313" key="13">
    <source>
        <dbReference type="EMBL" id="KAL0967973.1"/>
    </source>
</evidence>
<evidence type="ECO:0000256" key="1">
    <source>
        <dbReference type="ARBA" id="ARBA00004123"/>
    </source>
</evidence>
<dbReference type="InterPro" id="IPR019786">
    <property type="entry name" value="Zinc_finger_PHD-type_CS"/>
</dbReference>
<evidence type="ECO:0000313" key="14">
    <source>
        <dbReference type="Proteomes" id="UP001557470"/>
    </source>
</evidence>
<protein>
    <submittedName>
        <fullName evidence="13">Uncharacterized protein</fullName>
    </submittedName>
</protein>
<keyword evidence="14" id="KW-1185">Reference proteome</keyword>
<dbReference type="PROSITE" id="PS01359">
    <property type="entry name" value="ZF_PHD_1"/>
    <property type="match status" value="1"/>
</dbReference>
<dbReference type="PANTHER" id="PTHR45915">
    <property type="entry name" value="TRANSCRIPTION INTERMEDIARY FACTOR"/>
    <property type="match status" value="1"/>
</dbReference>